<comment type="caution">
    <text evidence="2">The sequence shown here is derived from an EMBL/GenBank/DDBJ whole genome shotgun (WGS) entry which is preliminary data.</text>
</comment>
<feature type="compositionally biased region" description="Basic and acidic residues" evidence="1">
    <location>
        <begin position="294"/>
        <end position="306"/>
    </location>
</feature>
<feature type="region of interest" description="Disordered" evidence="1">
    <location>
        <begin position="230"/>
        <end position="317"/>
    </location>
</feature>
<organism evidence="2 3">
    <name type="scientific">Colletotrichum higginsianum (strain IMI 349063)</name>
    <name type="common">Crucifer anthracnose fungus</name>
    <dbReference type="NCBI Taxonomy" id="759273"/>
    <lineage>
        <taxon>Eukaryota</taxon>
        <taxon>Fungi</taxon>
        <taxon>Dikarya</taxon>
        <taxon>Ascomycota</taxon>
        <taxon>Pezizomycotina</taxon>
        <taxon>Sordariomycetes</taxon>
        <taxon>Hypocreomycetidae</taxon>
        <taxon>Glomerellales</taxon>
        <taxon>Glomerellaceae</taxon>
        <taxon>Colletotrichum</taxon>
        <taxon>Colletotrichum destructivum species complex</taxon>
    </lineage>
</organism>
<dbReference type="RefSeq" id="XP_018161733.1">
    <property type="nucleotide sequence ID" value="XM_018296917.1"/>
</dbReference>
<protein>
    <submittedName>
        <fullName evidence="2">Uncharacterized protein</fullName>
    </submittedName>
</protein>
<accession>A0A1B7YMD8</accession>
<dbReference type="EMBL" id="LTAN01000002">
    <property type="protein sequence ID" value="OBR13216.1"/>
    <property type="molecule type" value="Genomic_DNA"/>
</dbReference>
<feature type="compositionally biased region" description="Basic residues" evidence="1">
    <location>
        <begin position="137"/>
        <end position="149"/>
    </location>
</feature>
<gene>
    <name evidence="2" type="ORF">CH63R_01942</name>
</gene>
<reference evidence="3" key="1">
    <citation type="journal article" date="2017" name="BMC Genomics">
        <title>Gapless genome assembly of Colletotrichum higginsianum reveals chromosome structure and association of transposable elements with secondary metabolite gene clusters.</title>
        <authorList>
            <person name="Dallery J.-F."/>
            <person name="Lapalu N."/>
            <person name="Zampounis A."/>
            <person name="Pigne S."/>
            <person name="Luyten I."/>
            <person name="Amselem J."/>
            <person name="Wittenberg A.H.J."/>
            <person name="Zhou S."/>
            <person name="de Queiroz M.V."/>
            <person name="Robin G.P."/>
            <person name="Auger A."/>
            <person name="Hainaut M."/>
            <person name="Henrissat B."/>
            <person name="Kim K.-T."/>
            <person name="Lee Y.-H."/>
            <person name="Lespinet O."/>
            <person name="Schwartz D.C."/>
            <person name="Thon M.R."/>
            <person name="O'Connell R.J."/>
        </authorList>
    </citation>
    <scope>NUCLEOTIDE SEQUENCE [LARGE SCALE GENOMIC DNA]</scope>
    <source>
        <strain evidence="3">IMI 349063</strain>
    </source>
</reference>
<evidence type="ECO:0000313" key="2">
    <source>
        <dbReference type="EMBL" id="OBR13216.1"/>
    </source>
</evidence>
<feature type="compositionally biased region" description="Low complexity" evidence="1">
    <location>
        <begin position="108"/>
        <end position="129"/>
    </location>
</feature>
<proteinExistence type="predicted"/>
<dbReference type="AlphaFoldDB" id="A0A1B7YMD8"/>
<dbReference type="GeneID" id="28861024"/>
<feature type="compositionally biased region" description="Polar residues" evidence="1">
    <location>
        <begin position="85"/>
        <end position="99"/>
    </location>
</feature>
<name>A0A1B7YMD8_COLHI</name>
<feature type="compositionally biased region" description="Polar residues" evidence="1">
    <location>
        <begin position="234"/>
        <end position="269"/>
    </location>
</feature>
<sequence length="432" mass="46255">MSSRTQVGGGFGHLFPRLFTPTEASGSSEAEREWMGRRLGDNFNPGFYRLKYWWTHPSSPNPRVAYQSTMNITGRCVNLSHYANSTSRNQQKSLNSPHESSPLMAHIPRTPSSVPAAATATSIWRTTGTARGGVRGPRGRARKDGRRGPGRPASAKPSRMTGLARHVDRRLGSTFIVLTGVDRSVMYRREVPNPVARLRRLAAPVTWSQTVGDVNCGLARIRISVSRKALPSLPGSNARNAQRGTSYRSGVTSSRPTLNVSYSYPTRGSSPHHVKKKEEETKKKENNNNNSSFENRRDDLPRHEDQAAAAGSHVRLPALVPRAAPGKAGPPGIAAVRHGQLVTRHAVDEAAPAALPAAPAARPEVGPDFEVGPVLKVGARGPPDDVLILADNSSVGARAVLTDLTVLAGLAAGQAVGEVEGGVVGFIVSRYL</sequence>
<dbReference type="Proteomes" id="UP000092177">
    <property type="component" value="Chromosome 2"/>
</dbReference>
<feature type="region of interest" description="Disordered" evidence="1">
    <location>
        <begin position="85"/>
        <end position="162"/>
    </location>
</feature>
<keyword evidence="3" id="KW-1185">Reference proteome</keyword>
<evidence type="ECO:0000256" key="1">
    <source>
        <dbReference type="SAM" id="MobiDB-lite"/>
    </source>
</evidence>
<feature type="compositionally biased region" description="Basic and acidic residues" evidence="1">
    <location>
        <begin position="276"/>
        <end position="286"/>
    </location>
</feature>
<dbReference type="KEGG" id="chig:CH63R_01942"/>
<dbReference type="VEuPathDB" id="FungiDB:CH63R_01942"/>
<evidence type="ECO:0000313" key="3">
    <source>
        <dbReference type="Proteomes" id="UP000092177"/>
    </source>
</evidence>